<sequence length="80" mass="8801">MLPSPSRTYSNNQSTKALVVFSSSLAYATDFFTQTITYCIAQISSVRHQLAVLIRSISNFNLVSSTKTPAATGRSRNIIR</sequence>
<organism evidence="1">
    <name type="scientific">Arundo donax</name>
    <name type="common">Giant reed</name>
    <name type="synonym">Donax arundinaceus</name>
    <dbReference type="NCBI Taxonomy" id="35708"/>
    <lineage>
        <taxon>Eukaryota</taxon>
        <taxon>Viridiplantae</taxon>
        <taxon>Streptophyta</taxon>
        <taxon>Embryophyta</taxon>
        <taxon>Tracheophyta</taxon>
        <taxon>Spermatophyta</taxon>
        <taxon>Magnoliopsida</taxon>
        <taxon>Liliopsida</taxon>
        <taxon>Poales</taxon>
        <taxon>Poaceae</taxon>
        <taxon>PACMAD clade</taxon>
        <taxon>Arundinoideae</taxon>
        <taxon>Arundineae</taxon>
        <taxon>Arundo</taxon>
    </lineage>
</organism>
<reference evidence="1" key="2">
    <citation type="journal article" date="2015" name="Data Brief">
        <title>Shoot transcriptome of the giant reed, Arundo donax.</title>
        <authorList>
            <person name="Barrero R.A."/>
            <person name="Guerrero F.D."/>
            <person name="Moolhuijzen P."/>
            <person name="Goolsby J.A."/>
            <person name="Tidwell J."/>
            <person name="Bellgard S.E."/>
            <person name="Bellgard M.I."/>
        </authorList>
    </citation>
    <scope>NUCLEOTIDE SEQUENCE</scope>
    <source>
        <tissue evidence="1">Shoot tissue taken approximately 20 cm above the soil surface</tissue>
    </source>
</reference>
<dbReference type="AlphaFoldDB" id="A0A0A8ZZW6"/>
<proteinExistence type="predicted"/>
<reference evidence="1" key="1">
    <citation type="submission" date="2014-09" db="EMBL/GenBank/DDBJ databases">
        <authorList>
            <person name="Magalhaes I.L.F."/>
            <person name="Oliveira U."/>
            <person name="Santos F.R."/>
            <person name="Vidigal T.H.D.A."/>
            <person name="Brescovit A.D."/>
            <person name="Santos A.J."/>
        </authorList>
    </citation>
    <scope>NUCLEOTIDE SEQUENCE</scope>
    <source>
        <tissue evidence="1">Shoot tissue taken approximately 20 cm above the soil surface</tissue>
    </source>
</reference>
<protein>
    <submittedName>
        <fullName evidence="1">Uncharacterized protein</fullName>
    </submittedName>
</protein>
<name>A0A0A8ZZW6_ARUDO</name>
<dbReference type="EMBL" id="GBRH01257563">
    <property type="protein sequence ID" value="JAD40332.1"/>
    <property type="molecule type" value="Transcribed_RNA"/>
</dbReference>
<evidence type="ECO:0000313" key="1">
    <source>
        <dbReference type="EMBL" id="JAD40332.1"/>
    </source>
</evidence>
<accession>A0A0A8ZZW6</accession>